<dbReference type="AlphaFoldDB" id="A0ABD4YW61"/>
<dbReference type="RefSeq" id="WP_175155858.1">
    <property type="nucleotide sequence ID" value="NZ_CADIKQ010000003.1"/>
</dbReference>
<protein>
    <submittedName>
        <fullName evidence="1">Uncharacterized protein</fullName>
    </submittedName>
</protein>
<proteinExistence type="predicted"/>
<comment type="caution">
    <text evidence="1">The sequence shown here is derived from an EMBL/GenBank/DDBJ whole genome shotgun (WGS) entry which is preliminary data.</text>
</comment>
<reference evidence="1 2" key="1">
    <citation type="submission" date="2022-09" db="EMBL/GenBank/DDBJ databases">
        <title>Intensive care unit water sources are persistently colonized with multi-drug resistant bacteria and are the site of extensive horizontal gene transfer of antibiotic resistance genes.</title>
        <authorList>
            <person name="Diorio-Toth L."/>
        </authorList>
    </citation>
    <scope>NUCLEOTIDE SEQUENCE [LARGE SCALE GENOMIC DNA]</scope>
    <source>
        <strain evidence="1 2">GD03967</strain>
    </source>
</reference>
<accession>A0ABD4YW61</accession>
<evidence type="ECO:0000313" key="2">
    <source>
        <dbReference type="Proteomes" id="UP001158644"/>
    </source>
</evidence>
<organism evidence="1 2">
    <name type="scientific">Achromobacter mucicolens</name>
    <dbReference type="NCBI Taxonomy" id="1389922"/>
    <lineage>
        <taxon>Bacteria</taxon>
        <taxon>Pseudomonadati</taxon>
        <taxon>Pseudomonadota</taxon>
        <taxon>Betaproteobacteria</taxon>
        <taxon>Burkholderiales</taxon>
        <taxon>Alcaligenaceae</taxon>
        <taxon>Achromobacter</taxon>
    </lineage>
</organism>
<name>A0ABD4YW61_9BURK</name>
<evidence type="ECO:0000313" key="1">
    <source>
        <dbReference type="EMBL" id="MDH1179713.1"/>
    </source>
</evidence>
<gene>
    <name evidence="1" type="ORF">N5C72_16655</name>
</gene>
<dbReference type="Proteomes" id="UP001158644">
    <property type="component" value="Unassembled WGS sequence"/>
</dbReference>
<sequence>MRPPFAVSARPASTPGLLRLRILTPLAVLAALFAGSAALAQQWFEVPPRPDHPNVSIRIGGLPETRQASGTAKGKMEMRYTAAQTIPGGDKQRASYDRAVTDVLFDCRRAQVGFLPSTTYYLRDSLVAAIKDETLDESQVQFVRFAPGSPQMKALQAACGK</sequence>
<dbReference type="EMBL" id="JAOBZK010000022">
    <property type="protein sequence ID" value="MDH1179713.1"/>
    <property type="molecule type" value="Genomic_DNA"/>
</dbReference>